<name>A0A375AE92_9GAMM</name>
<keyword evidence="5" id="KW-0997">Cell inner membrane</keyword>
<dbReference type="GO" id="GO:0004888">
    <property type="term" value="F:transmembrane signaling receptor activity"/>
    <property type="evidence" value="ECO:0007669"/>
    <property type="project" value="InterPro"/>
</dbReference>
<evidence type="ECO:0000256" key="11">
    <source>
        <dbReference type="PROSITE-ProRule" id="PRU00284"/>
    </source>
</evidence>
<dbReference type="SMART" id="SM00283">
    <property type="entry name" value="MA"/>
    <property type="match status" value="1"/>
</dbReference>
<feature type="domain" description="Methyl-accepting transducer" evidence="13">
    <location>
        <begin position="274"/>
        <end position="503"/>
    </location>
</feature>
<evidence type="ECO:0000256" key="8">
    <source>
        <dbReference type="ARBA" id="ARBA00023136"/>
    </source>
</evidence>
<evidence type="ECO:0000259" key="14">
    <source>
        <dbReference type="PROSITE" id="PS50885"/>
    </source>
</evidence>
<evidence type="ECO:0000313" key="15">
    <source>
        <dbReference type="EMBL" id="SLM64412.1"/>
    </source>
</evidence>
<evidence type="ECO:0000256" key="1">
    <source>
        <dbReference type="ARBA" id="ARBA00004429"/>
    </source>
</evidence>
<dbReference type="CDD" id="cd06225">
    <property type="entry name" value="HAMP"/>
    <property type="match status" value="1"/>
</dbReference>
<evidence type="ECO:0000256" key="9">
    <source>
        <dbReference type="ARBA" id="ARBA00023224"/>
    </source>
</evidence>
<proteinExistence type="inferred from homology"/>
<dbReference type="PANTHER" id="PTHR43531">
    <property type="entry name" value="PROTEIN ICFG"/>
    <property type="match status" value="1"/>
</dbReference>
<dbReference type="PANTHER" id="PTHR43531:SF14">
    <property type="entry name" value="METHYL-ACCEPTING CHEMOTAXIS PROTEIN I-RELATED"/>
    <property type="match status" value="1"/>
</dbReference>
<dbReference type="RefSeq" id="WP_035343980.1">
    <property type="nucleotide sequence ID" value="NZ_LT615367.1"/>
</dbReference>
<dbReference type="InterPro" id="IPR035440">
    <property type="entry name" value="4HB_MCP_dom_sf"/>
</dbReference>
<sequence>MRLKNLSIRTGLLTLLSVITLLLLLVSGMGIQAINKSRDSLTALNQIQGEQLGSLMNGYNLTLRARASATLAVRKIEIGLLDVGAKETEKLDVYVQQSEKDIRQFNTIQTNSEQEQKLAQQVQKSYQDYLNQGLKPMLDSLKKQYTDEYYTLLENNLTPLSDAFDKSIQNFRLYSQQLSGQHIQQANLNERLMLLLIAVACVMSLLLVVLGWLALRHMLLKPLDSAIEQLEHVASGDLTHRITQGGSNELGRLSDAIERMQLALLDSVSQVRDASQQIDQGSRELFSGNRHLAERTEESVAALEQTSASLEELSATVKRNADNAELAHQLTNQVSSTTDRGNESVNYVVEKMREIANSAKRISDILGVIDGIAFQTNILALNAAVEAARAGEQGKGFAVVAGEVRNLAQHSGQAAKEIRALIMDSQSHVTEGLDLAAKAGETMDEVADEITRITTLMKEISYASQEQHKGIEQVHIAFSQIDKVAQQNATLVKASTDTTQSLEEQSRQLVQAMAMFRIEQHRGLLQ</sequence>
<evidence type="ECO:0000313" key="16">
    <source>
        <dbReference type="Proteomes" id="UP000294820"/>
    </source>
</evidence>
<dbReference type="Gene3D" id="1.20.120.30">
    <property type="entry name" value="Aspartate receptor, ligand-binding domain"/>
    <property type="match status" value="1"/>
</dbReference>
<evidence type="ECO:0000256" key="2">
    <source>
        <dbReference type="ARBA" id="ARBA00022475"/>
    </source>
</evidence>
<dbReference type="InterPro" id="IPR004090">
    <property type="entry name" value="Chemotax_Me-accpt_rcpt"/>
</dbReference>
<evidence type="ECO:0000256" key="12">
    <source>
        <dbReference type="SAM" id="Phobius"/>
    </source>
</evidence>
<keyword evidence="7 12" id="KW-1133">Transmembrane helix</keyword>
<keyword evidence="9 11" id="KW-0807">Transducer</keyword>
<dbReference type="InterPro" id="IPR004089">
    <property type="entry name" value="MCPsignal_dom"/>
</dbReference>
<keyword evidence="4" id="KW-0145">Chemotaxis</keyword>
<dbReference type="Pfam" id="PF00015">
    <property type="entry name" value="MCPsignal"/>
    <property type="match status" value="1"/>
</dbReference>
<keyword evidence="3" id="KW-0488">Methylation</keyword>
<evidence type="ECO:0000256" key="7">
    <source>
        <dbReference type="ARBA" id="ARBA00022989"/>
    </source>
</evidence>
<evidence type="ECO:0000256" key="10">
    <source>
        <dbReference type="ARBA" id="ARBA00029447"/>
    </source>
</evidence>
<keyword evidence="6 12" id="KW-0812">Transmembrane</keyword>
<keyword evidence="15" id="KW-0675">Receptor</keyword>
<dbReference type="SUPFAM" id="SSF58104">
    <property type="entry name" value="Methyl-accepting chemotaxis protein (MCP) signaling domain"/>
    <property type="match status" value="1"/>
</dbReference>
<accession>A0A375AE92</accession>
<dbReference type="SMART" id="SM00304">
    <property type="entry name" value="HAMP"/>
    <property type="match status" value="1"/>
</dbReference>
<dbReference type="PRINTS" id="PR00260">
    <property type="entry name" value="CHEMTRNSDUCR"/>
</dbReference>
<organism evidence="15 16">
    <name type="scientific">Dickeya aquatica</name>
    <dbReference type="NCBI Taxonomy" id="1401087"/>
    <lineage>
        <taxon>Bacteria</taxon>
        <taxon>Pseudomonadati</taxon>
        <taxon>Pseudomonadota</taxon>
        <taxon>Gammaproteobacteria</taxon>
        <taxon>Enterobacterales</taxon>
        <taxon>Pectobacteriaceae</taxon>
        <taxon>Dickeya</taxon>
    </lineage>
</organism>
<dbReference type="EMBL" id="LT615367">
    <property type="protein sequence ID" value="SLM64412.1"/>
    <property type="molecule type" value="Genomic_DNA"/>
</dbReference>
<dbReference type="GO" id="GO:0007165">
    <property type="term" value="P:signal transduction"/>
    <property type="evidence" value="ECO:0007669"/>
    <property type="project" value="UniProtKB-KW"/>
</dbReference>
<protein>
    <submittedName>
        <fullName evidence="15">Methyl-accepting chemotaxis protein I (Serine chemoreceptor protein)</fullName>
    </submittedName>
</protein>
<dbReference type="SUPFAM" id="SSF47170">
    <property type="entry name" value="Aspartate receptor, ligand-binding domain"/>
    <property type="match status" value="1"/>
</dbReference>
<evidence type="ECO:0000256" key="5">
    <source>
        <dbReference type="ARBA" id="ARBA00022519"/>
    </source>
</evidence>
<dbReference type="KEGG" id="daq:DAQ1742_03616"/>
<dbReference type="CDD" id="cd11386">
    <property type="entry name" value="MCP_signal"/>
    <property type="match status" value="1"/>
</dbReference>
<keyword evidence="2" id="KW-1003">Cell membrane</keyword>
<gene>
    <name evidence="15" type="ORF">DAQ1742_03616</name>
</gene>
<dbReference type="PROSITE" id="PS50885">
    <property type="entry name" value="HAMP"/>
    <property type="match status" value="1"/>
</dbReference>
<evidence type="ECO:0000256" key="6">
    <source>
        <dbReference type="ARBA" id="ARBA00022692"/>
    </source>
</evidence>
<evidence type="ECO:0000259" key="13">
    <source>
        <dbReference type="PROSITE" id="PS50111"/>
    </source>
</evidence>
<dbReference type="InterPro" id="IPR051310">
    <property type="entry name" value="MCP_chemotaxis"/>
</dbReference>
<dbReference type="GO" id="GO:0005886">
    <property type="term" value="C:plasma membrane"/>
    <property type="evidence" value="ECO:0007669"/>
    <property type="project" value="UniProtKB-SubCell"/>
</dbReference>
<feature type="transmembrane region" description="Helical" evidence="12">
    <location>
        <begin position="192"/>
        <end position="215"/>
    </location>
</feature>
<dbReference type="PROSITE" id="PS50111">
    <property type="entry name" value="CHEMOTAXIS_TRANSDUC_2"/>
    <property type="match status" value="1"/>
</dbReference>
<keyword evidence="8 12" id="KW-0472">Membrane</keyword>
<reference evidence="15 16" key="1">
    <citation type="submission" date="2016-09" db="EMBL/GenBank/DDBJ databases">
        <authorList>
            <person name="Reverchon S."/>
            <person name="Nasser W."/>
            <person name="Leonard S."/>
            <person name="Brochier C."/>
            <person name="Duprey A."/>
        </authorList>
    </citation>
    <scope>NUCLEOTIDE SEQUENCE [LARGE SCALE GENOMIC DNA]</scope>
    <source>
        <strain evidence="15 16">174/2</strain>
    </source>
</reference>
<dbReference type="AlphaFoldDB" id="A0A375AE92"/>
<dbReference type="Pfam" id="PF00672">
    <property type="entry name" value="HAMP"/>
    <property type="match status" value="1"/>
</dbReference>
<dbReference type="Proteomes" id="UP000294820">
    <property type="component" value="Chromosome 1"/>
</dbReference>
<dbReference type="InterPro" id="IPR003122">
    <property type="entry name" value="Tar_rcpt_lig-bd"/>
</dbReference>
<dbReference type="InterPro" id="IPR003660">
    <property type="entry name" value="HAMP_dom"/>
</dbReference>
<keyword evidence="16" id="KW-1185">Reference proteome</keyword>
<evidence type="ECO:0000256" key="3">
    <source>
        <dbReference type="ARBA" id="ARBA00022481"/>
    </source>
</evidence>
<evidence type="ECO:0000256" key="4">
    <source>
        <dbReference type="ARBA" id="ARBA00022500"/>
    </source>
</evidence>
<dbReference type="Pfam" id="PF02203">
    <property type="entry name" value="TarH"/>
    <property type="match status" value="1"/>
</dbReference>
<dbReference type="Gene3D" id="1.10.287.950">
    <property type="entry name" value="Methyl-accepting chemotaxis protein"/>
    <property type="match status" value="1"/>
</dbReference>
<comment type="similarity">
    <text evidence="10">Belongs to the methyl-accepting chemotaxis (MCP) protein family.</text>
</comment>
<dbReference type="GO" id="GO:0006935">
    <property type="term" value="P:chemotaxis"/>
    <property type="evidence" value="ECO:0007669"/>
    <property type="project" value="UniProtKB-KW"/>
</dbReference>
<comment type="subcellular location">
    <subcellularLocation>
        <location evidence="1">Cell inner membrane</location>
        <topology evidence="1">Multi-pass membrane protein</topology>
    </subcellularLocation>
</comment>
<feature type="domain" description="HAMP" evidence="14">
    <location>
        <begin position="217"/>
        <end position="269"/>
    </location>
</feature>
<dbReference type="FunFam" id="1.10.287.950:FF:000001">
    <property type="entry name" value="Methyl-accepting chemotaxis sensory transducer"/>
    <property type="match status" value="1"/>
</dbReference>